<reference evidence="2" key="1">
    <citation type="journal article" date="2020" name="MBio">
        <title>Horizontal gene transfer to a defensive symbiont with a reduced genome amongst a multipartite beetle microbiome.</title>
        <authorList>
            <person name="Waterworth S.C."/>
            <person name="Florez L.V."/>
            <person name="Rees E.R."/>
            <person name="Hertweck C."/>
            <person name="Kaltenpoth M."/>
            <person name="Kwan J.C."/>
        </authorList>
    </citation>
    <scope>NUCLEOTIDE SEQUENCE [LARGE SCALE GENOMIC DNA]</scope>
</reference>
<dbReference type="EMBL" id="WNDP01000222">
    <property type="protein sequence ID" value="KAF1015295.1"/>
    <property type="molecule type" value="Genomic_DNA"/>
</dbReference>
<sequence length="68" mass="7326">MAGGSQIIINKNGITFITPSKFESKAGQHLFKSGEKVNVVLPNFNPIEPICEDCLRAAAVSGSSYMLR</sequence>
<dbReference type="Proteomes" id="UP000490535">
    <property type="component" value="Unassembled WGS sequence"/>
</dbReference>
<name>A0A833PAU3_ACIBZ</name>
<organism evidence="1 2">
    <name type="scientific">Acinetobacter bereziniae</name>
    <name type="common">Acinetobacter genomosp. 10</name>
    <dbReference type="NCBI Taxonomy" id="106648"/>
    <lineage>
        <taxon>Bacteria</taxon>
        <taxon>Pseudomonadati</taxon>
        <taxon>Pseudomonadota</taxon>
        <taxon>Gammaproteobacteria</taxon>
        <taxon>Moraxellales</taxon>
        <taxon>Moraxellaceae</taxon>
        <taxon>Acinetobacter</taxon>
    </lineage>
</organism>
<protein>
    <submittedName>
        <fullName evidence="1">Uncharacterized protein</fullName>
    </submittedName>
</protein>
<gene>
    <name evidence="1" type="ORF">GAK29_04617</name>
</gene>
<evidence type="ECO:0000313" key="1">
    <source>
        <dbReference type="EMBL" id="KAF1015295.1"/>
    </source>
</evidence>
<comment type="caution">
    <text evidence="1">The sequence shown here is derived from an EMBL/GenBank/DDBJ whole genome shotgun (WGS) entry which is preliminary data.</text>
</comment>
<proteinExistence type="predicted"/>
<evidence type="ECO:0000313" key="2">
    <source>
        <dbReference type="Proteomes" id="UP000490535"/>
    </source>
</evidence>
<dbReference type="RefSeq" id="WP_309284316.1">
    <property type="nucleotide sequence ID" value="NZ_JAHPUF010000023.1"/>
</dbReference>
<accession>A0A833PAU3</accession>
<dbReference type="AlphaFoldDB" id="A0A833PAU3"/>